<keyword evidence="4" id="KW-1185">Reference proteome</keyword>
<evidence type="ECO:0000313" key="1">
    <source>
        <dbReference type="EMBL" id="MDO6409232.1"/>
    </source>
</evidence>
<gene>
    <name evidence="2" type="ORF">CTZ24_04355</name>
    <name evidence="1" type="ORF">Q3404_21905</name>
</gene>
<name>A0AAP9KNA0_9GAMM</name>
<dbReference type="AlphaFoldDB" id="A0AAP9KNA0"/>
<sequence length="199" mass="22349">MRIVKEGDTRQVICHNCGKSQATYLLRDVDFNDKSGTVKNILAAVCNNCHEVVSIPAQSTPKIKEEYEKIRASLEVRVPAHFLDILNVASQKINPAVDDSFSRALILYYIHALNSGRYEQPDLAKLLNGDLAKAKASKRISIKITPWQLNELNELMAKQHIEKNTDVIKAVILKINEDIIQNDKPEQLSELRNVAAAFS</sequence>
<dbReference type="KEGG" id="ppho:CTZ24_04355"/>
<dbReference type="Gene3D" id="3.10.20.860">
    <property type="match status" value="1"/>
</dbReference>
<accession>A0AAP9KNA0</accession>
<dbReference type="EMBL" id="CP024636">
    <property type="protein sequence ID" value="QGR05680.1"/>
    <property type="molecule type" value="Genomic_DNA"/>
</dbReference>
<dbReference type="RefSeq" id="WP_208724908.1">
    <property type="nucleotide sequence ID" value="NZ_CP024636.1"/>
</dbReference>
<evidence type="ECO:0000313" key="4">
    <source>
        <dbReference type="Proteomes" id="UP001171299"/>
    </source>
</evidence>
<dbReference type="EMBL" id="JAUOOM010000027">
    <property type="protein sequence ID" value="MDO6409232.1"/>
    <property type="molecule type" value="Genomic_DNA"/>
</dbReference>
<reference evidence="1" key="3">
    <citation type="submission" date="2023-07" db="EMBL/GenBank/DDBJ databases">
        <title>The extreme plant-growth-promoting properties of Pantoea phytobeneficialis PF55 revealed by functional and genomic analysis.</title>
        <authorList>
            <person name="Nascimento F.X."/>
            <person name="Marcio R.J."/>
        </authorList>
    </citation>
    <scope>NUCLEOTIDE SEQUENCE</scope>
    <source>
        <strain evidence="1">PF55</strain>
    </source>
</reference>
<reference evidence="2" key="2">
    <citation type="journal article" date="2020" name="Environ. Microbiol.">
        <title>The extreme plant-growth-promoting properties of Pantoea phytobeneficialis MSR2 revealed by functional and genomic analysis.</title>
        <authorList>
            <person name="Nascimento F.X."/>
            <person name="Hernandez A.G."/>
            <person name="Glick B.R."/>
            <person name="Rossi M.J."/>
        </authorList>
    </citation>
    <scope>NUCLEOTIDE SEQUENCE</scope>
    <source>
        <strain evidence="2">MSR2</strain>
    </source>
</reference>
<dbReference type="Proteomes" id="UP001171299">
    <property type="component" value="Unassembled WGS sequence"/>
</dbReference>
<organism evidence="2 3">
    <name type="scientific">Pantoea phytobeneficialis</name>
    <dbReference type="NCBI Taxonomy" id="2052056"/>
    <lineage>
        <taxon>Bacteria</taxon>
        <taxon>Pseudomonadati</taxon>
        <taxon>Pseudomonadota</taxon>
        <taxon>Gammaproteobacteria</taxon>
        <taxon>Enterobacterales</taxon>
        <taxon>Erwiniaceae</taxon>
        <taxon>Pantoea</taxon>
    </lineage>
</organism>
<reference evidence="3" key="1">
    <citation type="submission" date="2017-11" db="EMBL/GenBank/DDBJ databases">
        <title>Genome sequence of Pantoea sp. MSR2.</title>
        <authorList>
            <person name="Nascimento F.X."/>
        </authorList>
    </citation>
    <scope>NUCLEOTIDE SEQUENCE [LARGE SCALE GENOMIC DNA]</scope>
    <source>
        <strain evidence="3">MSR2</strain>
    </source>
</reference>
<evidence type="ECO:0000313" key="3">
    <source>
        <dbReference type="Proteomes" id="UP000424872"/>
    </source>
</evidence>
<evidence type="ECO:0000313" key="2">
    <source>
        <dbReference type="EMBL" id="QGR05680.1"/>
    </source>
</evidence>
<protein>
    <submittedName>
        <fullName evidence="2">Uncharacterized protein</fullName>
    </submittedName>
</protein>
<dbReference type="Proteomes" id="UP000424872">
    <property type="component" value="Chromosome"/>
</dbReference>
<proteinExistence type="predicted"/>